<gene>
    <name evidence="2" type="ORF">NSPZN2_11275</name>
</gene>
<dbReference type="InterPro" id="IPR011330">
    <property type="entry name" value="Glyco_hydro/deAcase_b/a-brl"/>
</dbReference>
<name>A0ABM8QS12_9BACT</name>
<feature type="transmembrane region" description="Helical" evidence="1">
    <location>
        <begin position="21"/>
        <end position="44"/>
    </location>
</feature>
<dbReference type="Proteomes" id="UP000675880">
    <property type="component" value="Unassembled WGS sequence"/>
</dbReference>
<dbReference type="Gene3D" id="3.20.20.370">
    <property type="entry name" value="Glycoside hydrolase/deacetylase"/>
    <property type="match status" value="1"/>
</dbReference>
<evidence type="ECO:0000313" key="3">
    <source>
        <dbReference type="Proteomes" id="UP000675880"/>
    </source>
</evidence>
<organism evidence="2 3">
    <name type="scientific">Nitrospira defluvii</name>
    <dbReference type="NCBI Taxonomy" id="330214"/>
    <lineage>
        <taxon>Bacteria</taxon>
        <taxon>Pseudomonadati</taxon>
        <taxon>Nitrospirota</taxon>
        <taxon>Nitrospiria</taxon>
        <taxon>Nitrospirales</taxon>
        <taxon>Nitrospiraceae</taxon>
        <taxon>Nitrospira</taxon>
    </lineage>
</organism>
<keyword evidence="1" id="KW-0812">Transmembrane</keyword>
<keyword evidence="3" id="KW-1185">Reference proteome</keyword>
<evidence type="ECO:0008006" key="4">
    <source>
        <dbReference type="Google" id="ProtNLM"/>
    </source>
</evidence>
<evidence type="ECO:0000313" key="2">
    <source>
        <dbReference type="EMBL" id="CAE6712253.1"/>
    </source>
</evidence>
<evidence type="ECO:0000256" key="1">
    <source>
        <dbReference type="SAM" id="Phobius"/>
    </source>
</evidence>
<protein>
    <recommendedName>
        <fullName evidence="4">NodB homology domain-containing protein</fullName>
    </recommendedName>
</protein>
<dbReference type="EMBL" id="CAJNBJ010000001">
    <property type="protein sequence ID" value="CAE6712253.1"/>
    <property type="molecule type" value="Genomic_DNA"/>
</dbReference>
<comment type="caution">
    <text evidence="2">The sequence shown here is derived from an EMBL/GenBank/DDBJ whole genome shotgun (WGS) entry which is preliminary data.</text>
</comment>
<keyword evidence="1" id="KW-1133">Transmembrane helix</keyword>
<dbReference type="Gene3D" id="3.40.50.880">
    <property type="match status" value="1"/>
</dbReference>
<dbReference type="SUPFAM" id="SSF88713">
    <property type="entry name" value="Glycoside hydrolase/deacetylase"/>
    <property type="match status" value="1"/>
</dbReference>
<proteinExistence type="predicted"/>
<keyword evidence="1" id="KW-0472">Membrane</keyword>
<reference evidence="2 3" key="1">
    <citation type="submission" date="2021-02" db="EMBL/GenBank/DDBJ databases">
        <authorList>
            <person name="Han P."/>
        </authorList>
    </citation>
    <scope>NUCLEOTIDE SEQUENCE [LARGE SCALE GENOMIC DNA]</scope>
    <source>
        <strain evidence="2">Candidatus Nitrospira sp. ZN2</strain>
    </source>
</reference>
<sequence length="662" mass="72310">MSGGAGTSASSIIGDLMGRATIVRVVGLSALTLLLVMGGWGLFWSQSDRPFEVPAQDFHRFPGVSGPSHVTVVPPKVPTLWRTYGQGSGSRLAILLTDPDSCWLGLAHGLKSIGVPFRITRDVREALSHQAVLVYPMISGKVLNSEELQALAEFPKAGGTLIGVQVLGGGLNQVFGFREAVASRQRYDLTLAAADPLLAELTDPQERTLRIGVREKHLEVMGTYGYTDATTPLARFDDGTAAVTQVAHGRGRAYAIGVDLGFLLSKGYNNRGDELVRTYDNQFDPTLDVWLRLLKSIYRTAEERAVTLGTVPFGKSLSVMLTHDVDFTQSIKNAVVYAEYEKSQGVVGTYFIQVKYIRDYNDDIFFNDEGVRDLARLAELGMELGSHTIAHSKVFDQFPLGTGREAYPSYAPFVKSRRIALNASLLGELRVSKFLIDHFSGQTIVSFRPGELSNPFGLPQALLATGFRFSSTATANNSLTHLPYQLTYDRLTDSEVEVFEFPVTIEDEELPKLGDRLPQALELAGKLSRYGGLVVVLIHPNVLDHKLAFEKGFVEGVRPYAWFGSVGEFGRWWAARNQVQVDVARDSTGMRVTLTAPSSVAGLTIEVPNGWELARSGSSVRGLEQQGTILTVPELQGTHTFLLTPRAHVPDGRNVSTAGHRA</sequence>
<dbReference type="InterPro" id="IPR029062">
    <property type="entry name" value="Class_I_gatase-like"/>
</dbReference>
<accession>A0ABM8QS12</accession>